<dbReference type="PANTHER" id="PTHR44688:SF16">
    <property type="entry name" value="DNA-BINDING TRANSCRIPTIONAL ACTIVATOR DEVR_DOSR"/>
    <property type="match status" value="1"/>
</dbReference>
<evidence type="ECO:0000256" key="1">
    <source>
        <dbReference type="ARBA" id="ARBA00023015"/>
    </source>
</evidence>
<dbReference type="CDD" id="cd06170">
    <property type="entry name" value="LuxR_C_like"/>
    <property type="match status" value="1"/>
</dbReference>
<comment type="caution">
    <text evidence="5">The sequence shown here is derived from an EMBL/GenBank/DDBJ whole genome shotgun (WGS) entry which is preliminary data.</text>
</comment>
<reference evidence="5" key="1">
    <citation type="journal article" date="2014" name="Int. J. Syst. Evol. Microbiol.">
        <title>Complete genome sequence of Corynebacterium casei LMG S-19264T (=DSM 44701T), isolated from a smear-ripened cheese.</title>
        <authorList>
            <consortium name="US DOE Joint Genome Institute (JGI-PGF)"/>
            <person name="Walter F."/>
            <person name="Albersmeier A."/>
            <person name="Kalinowski J."/>
            <person name="Ruckert C."/>
        </authorList>
    </citation>
    <scope>NUCLEOTIDE SEQUENCE</scope>
    <source>
        <strain evidence="5">CGMCC 4.7299</strain>
    </source>
</reference>
<feature type="domain" description="HTH luxR-type" evidence="4">
    <location>
        <begin position="139"/>
        <end position="204"/>
    </location>
</feature>
<evidence type="ECO:0000313" key="6">
    <source>
        <dbReference type="Proteomes" id="UP000656042"/>
    </source>
</evidence>
<dbReference type="InterPro" id="IPR016032">
    <property type="entry name" value="Sig_transdc_resp-reg_C-effctor"/>
</dbReference>
<keyword evidence="3" id="KW-0804">Transcription</keyword>
<keyword evidence="2" id="KW-0238">DNA-binding</keyword>
<name>A0A8J3BXL9_9ACTN</name>
<dbReference type="Gene3D" id="1.10.10.10">
    <property type="entry name" value="Winged helix-like DNA-binding domain superfamily/Winged helix DNA-binding domain"/>
    <property type="match status" value="1"/>
</dbReference>
<reference evidence="5" key="2">
    <citation type="submission" date="2020-09" db="EMBL/GenBank/DDBJ databases">
        <authorList>
            <person name="Sun Q."/>
            <person name="Zhou Y."/>
        </authorList>
    </citation>
    <scope>NUCLEOTIDE SEQUENCE</scope>
    <source>
        <strain evidence="5">CGMCC 4.7299</strain>
    </source>
</reference>
<dbReference type="SMART" id="SM00421">
    <property type="entry name" value="HTH_LUXR"/>
    <property type="match status" value="1"/>
</dbReference>
<evidence type="ECO:0000256" key="3">
    <source>
        <dbReference type="ARBA" id="ARBA00023163"/>
    </source>
</evidence>
<keyword evidence="6" id="KW-1185">Reference proteome</keyword>
<dbReference type="PROSITE" id="PS50043">
    <property type="entry name" value="HTH_LUXR_2"/>
    <property type="match status" value="1"/>
</dbReference>
<dbReference type="PRINTS" id="PR00038">
    <property type="entry name" value="HTHLUXR"/>
</dbReference>
<dbReference type="Pfam" id="PF00196">
    <property type="entry name" value="GerE"/>
    <property type="match status" value="1"/>
</dbReference>
<dbReference type="PANTHER" id="PTHR44688">
    <property type="entry name" value="DNA-BINDING TRANSCRIPTIONAL ACTIVATOR DEVR_DOSR"/>
    <property type="match status" value="1"/>
</dbReference>
<keyword evidence="1" id="KW-0805">Transcription regulation</keyword>
<dbReference type="RefSeq" id="WP_189077987.1">
    <property type="nucleotide sequence ID" value="NZ_BMMX01000002.1"/>
</dbReference>
<dbReference type="EMBL" id="BMMX01000002">
    <property type="protein sequence ID" value="GGK78835.1"/>
    <property type="molecule type" value="Genomic_DNA"/>
</dbReference>
<dbReference type="AlphaFoldDB" id="A0A8J3BXL9"/>
<protein>
    <submittedName>
        <fullName evidence="5">Helix-turn-helix transcriptional regulator</fullName>
    </submittedName>
</protein>
<evidence type="ECO:0000256" key="2">
    <source>
        <dbReference type="ARBA" id="ARBA00023125"/>
    </source>
</evidence>
<proteinExistence type="predicted"/>
<dbReference type="InterPro" id="IPR036388">
    <property type="entry name" value="WH-like_DNA-bd_sf"/>
</dbReference>
<evidence type="ECO:0000313" key="5">
    <source>
        <dbReference type="EMBL" id="GGK78835.1"/>
    </source>
</evidence>
<dbReference type="GO" id="GO:0006355">
    <property type="term" value="P:regulation of DNA-templated transcription"/>
    <property type="evidence" value="ECO:0007669"/>
    <property type="project" value="InterPro"/>
</dbReference>
<gene>
    <name evidence="5" type="ORF">GCM10012284_10950</name>
</gene>
<organism evidence="5 6">
    <name type="scientific">Mangrovihabitans endophyticus</name>
    <dbReference type="NCBI Taxonomy" id="1751298"/>
    <lineage>
        <taxon>Bacteria</taxon>
        <taxon>Bacillati</taxon>
        <taxon>Actinomycetota</taxon>
        <taxon>Actinomycetes</taxon>
        <taxon>Micromonosporales</taxon>
        <taxon>Micromonosporaceae</taxon>
        <taxon>Mangrovihabitans</taxon>
    </lineage>
</organism>
<sequence>MKQVRVALFASTPFGRAGLVSYLQPHPAVALLPESDESDVQVAVVCCDRLTPEVMTTIRRLAAGARTAFVLAVNEITETELLLALHYRVVQVLPRTALTADLLTRSVLDAADSNGVMPVTLCDELMRHIERLQQEVLHPQAHEAGLSPREIDILRLLADGMDTDAIAVRLCYSQRTVKNVIYGLTRRLNLRNRPHAVAYAVRTGII</sequence>
<dbReference type="Proteomes" id="UP000656042">
    <property type="component" value="Unassembled WGS sequence"/>
</dbReference>
<accession>A0A8J3BXL9</accession>
<dbReference type="GO" id="GO:0003677">
    <property type="term" value="F:DNA binding"/>
    <property type="evidence" value="ECO:0007669"/>
    <property type="project" value="UniProtKB-KW"/>
</dbReference>
<dbReference type="SUPFAM" id="SSF46894">
    <property type="entry name" value="C-terminal effector domain of the bipartite response regulators"/>
    <property type="match status" value="1"/>
</dbReference>
<evidence type="ECO:0000259" key="4">
    <source>
        <dbReference type="PROSITE" id="PS50043"/>
    </source>
</evidence>
<dbReference type="InterPro" id="IPR000792">
    <property type="entry name" value="Tscrpt_reg_LuxR_C"/>
</dbReference>